<dbReference type="GO" id="GO:0046872">
    <property type="term" value="F:metal ion binding"/>
    <property type="evidence" value="ECO:0007669"/>
    <property type="project" value="InterPro"/>
</dbReference>
<dbReference type="GO" id="GO:0003677">
    <property type="term" value="F:DNA binding"/>
    <property type="evidence" value="ECO:0007669"/>
    <property type="project" value="InterPro"/>
</dbReference>
<dbReference type="RefSeq" id="WP_008858624.1">
    <property type="nucleotide sequence ID" value="NZ_JH591187.1"/>
</dbReference>
<dbReference type="PANTHER" id="PTHR33677">
    <property type="entry name" value="TRANSCRIPTIONAL REPRESSOR FRMR-RELATED"/>
    <property type="match status" value="1"/>
</dbReference>
<sequence>MVDVRDTEILISQKYKFSKEKEMEHCECRHTMRTEKERKVLMTRLKTVEGQIRGIEKMVESDAYCPDIVMQVSAVTNALNSFNKLLLAAHIRGCVTEDIREGKEDKVDELCSMLQKVMK</sequence>
<dbReference type="AlphaFoldDB" id="H1CXN0"/>
<dbReference type="Pfam" id="PF02583">
    <property type="entry name" value="Trns_repr_metal"/>
    <property type="match status" value="1"/>
</dbReference>
<dbReference type="Proteomes" id="UP000003277">
    <property type="component" value="Unassembled WGS sequence"/>
</dbReference>
<dbReference type="EMBL" id="ADLT01000001">
    <property type="protein sequence ID" value="EHO64061.1"/>
    <property type="molecule type" value="Genomic_DNA"/>
</dbReference>
<dbReference type="InterPro" id="IPR038390">
    <property type="entry name" value="Metal_Tscrpt_repr_sf"/>
</dbReference>
<keyword evidence="2" id="KW-1185">Reference proteome</keyword>
<evidence type="ECO:0008006" key="3">
    <source>
        <dbReference type="Google" id="ProtNLM"/>
    </source>
</evidence>
<dbReference type="HOGENOM" id="CLU_130332_0_0_9"/>
<dbReference type="eggNOG" id="COG1937">
    <property type="taxonomic scope" value="Bacteria"/>
</dbReference>
<comment type="caution">
    <text evidence="1">The sequence shown here is derived from an EMBL/GenBank/DDBJ whole genome shotgun (WGS) entry which is preliminary data.</text>
</comment>
<dbReference type="GO" id="GO:0045892">
    <property type="term" value="P:negative regulation of DNA-templated transcription"/>
    <property type="evidence" value="ECO:0007669"/>
    <property type="project" value="UniProtKB-ARBA"/>
</dbReference>
<protein>
    <recommendedName>
        <fullName evidence="3">CsoR family transcriptional regulator</fullName>
    </recommendedName>
</protein>
<name>H1CXN0_9FIRM</name>
<evidence type="ECO:0000313" key="1">
    <source>
        <dbReference type="EMBL" id="EHO64061.1"/>
    </source>
</evidence>
<organism evidence="1 2">
    <name type="scientific">Dialister succinatiphilus YIT 11850</name>
    <dbReference type="NCBI Taxonomy" id="742743"/>
    <lineage>
        <taxon>Bacteria</taxon>
        <taxon>Bacillati</taxon>
        <taxon>Bacillota</taxon>
        <taxon>Negativicutes</taxon>
        <taxon>Veillonellales</taxon>
        <taxon>Veillonellaceae</taxon>
        <taxon>Dialister</taxon>
    </lineage>
</organism>
<dbReference type="PATRIC" id="fig|742743.3.peg.126"/>
<dbReference type="Gene3D" id="1.20.58.1000">
    <property type="entry name" value="Metal-sensitive repressor, helix protomer"/>
    <property type="match status" value="1"/>
</dbReference>
<dbReference type="InterPro" id="IPR003735">
    <property type="entry name" value="Metal_Tscrpt_repr"/>
</dbReference>
<dbReference type="PANTHER" id="PTHR33677:SF3">
    <property type="entry name" value="COPPER-SENSING TRANSCRIPTIONAL REPRESSOR RICR"/>
    <property type="match status" value="1"/>
</dbReference>
<evidence type="ECO:0000313" key="2">
    <source>
        <dbReference type="Proteomes" id="UP000003277"/>
    </source>
</evidence>
<accession>H1CXN0</accession>
<gene>
    <name evidence="1" type="ORF">HMPREF9453_00118</name>
</gene>
<proteinExistence type="predicted"/>
<reference evidence="1 2" key="1">
    <citation type="submission" date="2011-11" db="EMBL/GenBank/DDBJ databases">
        <title>The Genome Sequence of Dialister succinatiphilus YIT 11850.</title>
        <authorList>
            <consortium name="The Broad Institute Genome Sequencing Platform"/>
            <person name="Earl A."/>
            <person name="Ward D."/>
            <person name="Feldgarden M."/>
            <person name="Gevers D."/>
            <person name="Morotomi M."/>
            <person name="Young S.K."/>
            <person name="Zeng Q."/>
            <person name="Gargeya S."/>
            <person name="Fitzgerald M."/>
            <person name="Haas B."/>
            <person name="Abouelleil A."/>
            <person name="Alvarado L."/>
            <person name="Arachchi H.M."/>
            <person name="Berlin A."/>
            <person name="Brown A."/>
            <person name="Chapman S.B."/>
            <person name="Dunbar C."/>
            <person name="Gearin G."/>
            <person name="Goldberg J."/>
            <person name="Griggs A."/>
            <person name="Gujja S."/>
            <person name="Heiman D."/>
            <person name="Howarth C."/>
            <person name="Lui A."/>
            <person name="MacDonald P.J.P."/>
            <person name="Montmayeur A."/>
            <person name="Murphy C."/>
            <person name="Neiman D."/>
            <person name="Pearson M."/>
            <person name="Priest M."/>
            <person name="Roberts A."/>
            <person name="Saif S."/>
            <person name="Shea T."/>
            <person name="Sisk P."/>
            <person name="Stolte C."/>
            <person name="Sykes S."/>
            <person name="Wortman J."/>
            <person name="Nusbaum C."/>
            <person name="Birren B."/>
        </authorList>
    </citation>
    <scope>NUCLEOTIDE SEQUENCE [LARGE SCALE GENOMIC DNA]</scope>
    <source>
        <strain evidence="1 2">YIT 11850</strain>
    </source>
</reference>